<reference evidence="4" key="1">
    <citation type="submission" date="2021-03" db="EMBL/GenBank/DDBJ databases">
        <authorList>
            <person name="Tagirdzhanova G."/>
        </authorList>
    </citation>
    <scope>NUCLEOTIDE SEQUENCE</scope>
</reference>
<dbReference type="PANTHER" id="PTHR34502:SF3">
    <property type="entry name" value="DUF6594 DOMAIN-CONTAINING PROTEIN"/>
    <property type="match status" value="1"/>
</dbReference>
<organism evidence="4 5">
    <name type="scientific">Gomphillus americanus</name>
    <dbReference type="NCBI Taxonomy" id="1940652"/>
    <lineage>
        <taxon>Eukaryota</taxon>
        <taxon>Fungi</taxon>
        <taxon>Dikarya</taxon>
        <taxon>Ascomycota</taxon>
        <taxon>Pezizomycotina</taxon>
        <taxon>Lecanoromycetes</taxon>
        <taxon>OSLEUM clade</taxon>
        <taxon>Ostropomycetidae</taxon>
        <taxon>Ostropales</taxon>
        <taxon>Graphidaceae</taxon>
        <taxon>Gomphilloideae</taxon>
        <taxon>Gomphillus</taxon>
    </lineage>
</organism>
<dbReference type="Proteomes" id="UP000664169">
    <property type="component" value="Unassembled WGS sequence"/>
</dbReference>
<evidence type="ECO:0000256" key="1">
    <source>
        <dbReference type="SAM" id="MobiDB-lite"/>
    </source>
</evidence>
<feature type="region of interest" description="Disordered" evidence="1">
    <location>
        <begin position="1"/>
        <end position="39"/>
    </location>
</feature>
<accession>A0A8H3EYY0</accession>
<gene>
    <name evidence="4" type="ORF">GOMPHAMPRED_008095</name>
</gene>
<evidence type="ECO:0000313" key="5">
    <source>
        <dbReference type="Proteomes" id="UP000664169"/>
    </source>
</evidence>
<protein>
    <recommendedName>
        <fullName evidence="3">DUF6594 domain-containing protein</fullName>
    </recommendedName>
</protein>
<dbReference type="PANTHER" id="PTHR34502">
    <property type="entry name" value="DUF6594 DOMAIN-CONTAINING PROTEIN-RELATED"/>
    <property type="match status" value="1"/>
</dbReference>
<dbReference type="InterPro" id="IPR046529">
    <property type="entry name" value="DUF6594"/>
</dbReference>
<evidence type="ECO:0000259" key="3">
    <source>
        <dbReference type="Pfam" id="PF20237"/>
    </source>
</evidence>
<feature type="domain" description="DUF6594" evidence="3">
    <location>
        <begin position="134"/>
        <end position="298"/>
    </location>
</feature>
<sequence length="544" mass="61566">MGDNVNDTMPLRMAHDGGSPSLQSPSLSVRTKVPPSRSHDAGLDGVLPGAEGIHAVGCFPVTPSSYELRHNVLDAGPGSAPCSRGRQEEIDRRVNPFIRHRRRLSKGLDSASRPSYAEAVPYVLERLENLPPGYPQASYFMNSDMSFALFRRFGRLHSRLLLHKQDQLRELEEELNLLEKEDKTNQATKGSTPHQDELNQKKTSGYKKSRADILSDIEKALLEYGTLIDLAHKYEEMKKAAEGDHGLVTNRFENAAMLRQRDRNFLLHKDDLVTIRAGKDHAWLDEAVEAVLSWHARPPARPGYMGTDLKRFENSKTFGSSSGSLFGQNDSPDLYAKKLSDAILKYRSCTEISSDIDLKEMWKLYHCMRAGAGDDTFPPPDEFAQHESLEEDYLARYLDIVFTSIIEPNSLRDDDDKRWSAWRPLPEEFVMKGQPTFGVIGFPPSWFEWDVFDVSEVLGDIFFLLSEFLHLFTLLASSSFGGIISLASTTCRKAYSIIAMIAMLCYSFSIIKWLEVLNKAPCLSRRLWAYQPLLISQLHQRILS</sequence>
<name>A0A8H3EYY0_9LECA</name>
<keyword evidence="2" id="KW-0472">Membrane</keyword>
<dbReference type="EMBL" id="CAJPDQ010000009">
    <property type="protein sequence ID" value="CAF9914190.1"/>
    <property type="molecule type" value="Genomic_DNA"/>
</dbReference>
<dbReference type="OrthoDB" id="3533814at2759"/>
<feature type="transmembrane region" description="Helical" evidence="2">
    <location>
        <begin position="468"/>
        <end position="487"/>
    </location>
</feature>
<keyword evidence="2" id="KW-0812">Transmembrane</keyword>
<proteinExistence type="predicted"/>
<dbReference type="Pfam" id="PF20237">
    <property type="entry name" value="DUF6594"/>
    <property type="match status" value="1"/>
</dbReference>
<keyword evidence="5" id="KW-1185">Reference proteome</keyword>
<evidence type="ECO:0000313" key="4">
    <source>
        <dbReference type="EMBL" id="CAF9914190.1"/>
    </source>
</evidence>
<comment type="caution">
    <text evidence="4">The sequence shown here is derived from an EMBL/GenBank/DDBJ whole genome shotgun (WGS) entry which is preliminary data.</text>
</comment>
<feature type="region of interest" description="Disordered" evidence="1">
    <location>
        <begin position="179"/>
        <end position="205"/>
    </location>
</feature>
<feature type="transmembrane region" description="Helical" evidence="2">
    <location>
        <begin position="494"/>
        <end position="514"/>
    </location>
</feature>
<feature type="compositionally biased region" description="Low complexity" evidence="1">
    <location>
        <begin position="17"/>
        <end position="28"/>
    </location>
</feature>
<dbReference type="AlphaFoldDB" id="A0A8H3EYY0"/>
<evidence type="ECO:0000256" key="2">
    <source>
        <dbReference type="SAM" id="Phobius"/>
    </source>
</evidence>
<keyword evidence="2" id="KW-1133">Transmembrane helix</keyword>